<proteinExistence type="predicted"/>
<comment type="caution">
    <text evidence="2">The sequence shown here is derived from an EMBL/GenBank/DDBJ whole genome shotgun (WGS) entry which is preliminary data.</text>
</comment>
<evidence type="ECO:0000259" key="1">
    <source>
        <dbReference type="Pfam" id="PF01636"/>
    </source>
</evidence>
<name>A0ABS5KRA0_9ACTN</name>
<reference evidence="2 3" key="1">
    <citation type="submission" date="2020-02" db="EMBL/GenBank/DDBJ databases">
        <title>Acidophilic actinobacteria isolated from forest soil.</title>
        <authorList>
            <person name="Golinska P."/>
        </authorList>
    </citation>
    <scope>NUCLEOTIDE SEQUENCE [LARGE SCALE GENOMIC DNA]</scope>
    <source>
        <strain evidence="2 3">NL8</strain>
    </source>
</reference>
<dbReference type="InterPro" id="IPR002575">
    <property type="entry name" value="Aminoglycoside_PTrfase"/>
</dbReference>
<dbReference type="Pfam" id="PF01636">
    <property type="entry name" value="APH"/>
    <property type="match status" value="1"/>
</dbReference>
<dbReference type="Proteomes" id="UP000730482">
    <property type="component" value="Unassembled WGS sequence"/>
</dbReference>
<dbReference type="EMBL" id="JAAFYZ010000051">
    <property type="protein sequence ID" value="MBS2548573.1"/>
    <property type="molecule type" value="Genomic_DNA"/>
</dbReference>
<dbReference type="SUPFAM" id="SSF56112">
    <property type="entry name" value="Protein kinase-like (PK-like)"/>
    <property type="match status" value="1"/>
</dbReference>
<dbReference type="Gene3D" id="3.90.1200.10">
    <property type="match status" value="1"/>
</dbReference>
<evidence type="ECO:0000313" key="3">
    <source>
        <dbReference type="Proteomes" id="UP000730482"/>
    </source>
</evidence>
<dbReference type="RefSeq" id="WP_212010148.1">
    <property type="nucleotide sequence ID" value="NZ_JAAFYZ010000051.1"/>
</dbReference>
<accession>A0ABS5KRA0</accession>
<gene>
    <name evidence="2" type="ORF">KGQ19_17030</name>
</gene>
<protein>
    <submittedName>
        <fullName evidence="2">Phosphotransferase</fullName>
    </submittedName>
</protein>
<feature type="domain" description="Aminoglycoside phosphotransferase" evidence="1">
    <location>
        <begin position="64"/>
        <end position="225"/>
    </location>
</feature>
<evidence type="ECO:0000313" key="2">
    <source>
        <dbReference type="EMBL" id="MBS2548573.1"/>
    </source>
</evidence>
<sequence>MSMPATAPGTDRNMIPTVEQALVRLRADSGWPPNARDLAWWIPDSARRQRQRLFVSCLASDGAALVAKVPLDAADTMVDREREILRGPAPAGVRRPTLVHDLERGFVMTWVPDRDFPEALTAVESADDLRKLLEQAVDAMLPLHTGGAAGLGDGRAVAHGYLGDLIETAGDAALEALTPTWIGPMHGDLGPWNIRWNSADGRLSLIDWEDYQQTGLPVVDLLNTVLTSALLIYPDYRTRGHDWLGEQILHSDGPFRSAARSALRRYAHATGQSAVSAARLLPIACLWLHRRVEKQGRLTGHLFYLPLMRAFQRAEPRWIGELDD</sequence>
<dbReference type="InterPro" id="IPR011009">
    <property type="entry name" value="Kinase-like_dom_sf"/>
</dbReference>
<keyword evidence="3" id="KW-1185">Reference proteome</keyword>
<organism evidence="2 3">
    <name type="scientific">Catenulispora pinistramenti</name>
    <dbReference type="NCBI Taxonomy" id="2705254"/>
    <lineage>
        <taxon>Bacteria</taxon>
        <taxon>Bacillati</taxon>
        <taxon>Actinomycetota</taxon>
        <taxon>Actinomycetes</taxon>
        <taxon>Catenulisporales</taxon>
        <taxon>Catenulisporaceae</taxon>
        <taxon>Catenulispora</taxon>
    </lineage>
</organism>